<accession>A0A6G0T8B3</accession>
<comment type="caution">
    <text evidence="2">The sequence shown here is derived from an EMBL/GenBank/DDBJ whole genome shotgun (WGS) entry which is preliminary data.</text>
</comment>
<evidence type="ECO:0000313" key="3">
    <source>
        <dbReference type="Proteomes" id="UP000475862"/>
    </source>
</evidence>
<feature type="region of interest" description="Disordered" evidence="1">
    <location>
        <begin position="618"/>
        <end position="655"/>
    </location>
</feature>
<feature type="region of interest" description="Disordered" evidence="1">
    <location>
        <begin position="44"/>
        <end position="83"/>
    </location>
</feature>
<dbReference type="OrthoDB" id="1906921at2759"/>
<feature type="region of interest" description="Disordered" evidence="1">
    <location>
        <begin position="448"/>
        <end position="480"/>
    </location>
</feature>
<feature type="compositionally biased region" description="Low complexity" evidence="1">
    <location>
        <begin position="160"/>
        <end position="170"/>
    </location>
</feature>
<evidence type="ECO:0000313" key="2">
    <source>
        <dbReference type="EMBL" id="KAE9527850.1"/>
    </source>
</evidence>
<feature type="region of interest" description="Disordered" evidence="1">
    <location>
        <begin position="135"/>
        <end position="173"/>
    </location>
</feature>
<organism evidence="2 3">
    <name type="scientific">Aphis glycines</name>
    <name type="common">Soybean aphid</name>
    <dbReference type="NCBI Taxonomy" id="307491"/>
    <lineage>
        <taxon>Eukaryota</taxon>
        <taxon>Metazoa</taxon>
        <taxon>Ecdysozoa</taxon>
        <taxon>Arthropoda</taxon>
        <taxon>Hexapoda</taxon>
        <taxon>Insecta</taxon>
        <taxon>Pterygota</taxon>
        <taxon>Neoptera</taxon>
        <taxon>Paraneoptera</taxon>
        <taxon>Hemiptera</taxon>
        <taxon>Sternorrhyncha</taxon>
        <taxon>Aphidomorpha</taxon>
        <taxon>Aphidoidea</taxon>
        <taxon>Aphididae</taxon>
        <taxon>Aphidini</taxon>
        <taxon>Aphis</taxon>
        <taxon>Aphis</taxon>
    </lineage>
</organism>
<dbReference type="EMBL" id="VYZN01000050">
    <property type="protein sequence ID" value="KAE9527850.1"/>
    <property type="molecule type" value="Genomic_DNA"/>
</dbReference>
<protein>
    <submittedName>
        <fullName evidence="2">Uncharacterized protein</fullName>
    </submittedName>
</protein>
<dbReference type="PANTHER" id="PTHR21477">
    <property type="entry name" value="ZGC:172139"/>
    <property type="match status" value="1"/>
</dbReference>
<name>A0A6G0T8B3_APHGL</name>
<sequence length="1033" mass="117076">MQGSTSPLFARLRPPALQADGQRTTTAAAASVDRLLADIAYQRKKERQRAVASGRQSRRHRDDSSQRSTANSIKGSTAAGLTASGSDEEAASAYWWTDVFLRYFVFDEDCTKNTTTADSDDLLFFVRRRRNKRKCIKRRSSPRRRRKVIYDTRAYRKHQQSQQQQQQQQQKPTMLPIGDPAILWRHTVCLNAIVHRLRYTLTVAVCMRVPRKAAAPACSECCDGSQEFESADGGQGGCEYDLQLLSRHVHQTVYASTSGRRMDAAKGPRERPVYPALCWAVDDYAEAFRTVIVRSGQTVCTELVADWSGPATLVEEYHDNDNDDGNDNDLDGSNLNLPGRHKSVKLQQNQNRVVLFSGAIPYAAVRAAYECKMSLYRDAERQRRKRWRQQQRKRGGKKSSLGALSASLTALFAGGGKDSVPSSDCGDNGYYYGASETDADRVEYVTVRGCRPSRDDNESGGELSTDDENREACDSDFDGDEIYDNTKGMAQMAVTLAPIQPVETITSGFDGNSEYHVHHHHHHHHHQHHCGSREDDCSYIEFEYPDDPDFIVRCHNHDNDDYDPVIGYQQQQLDSYTTPATASEPGDYYDYGWDYETAASSEQQTPQTPSYYYQQQQQQQLERQRRRGGKPRRLSDPCSTSVFDQLDNNDHSSEQYNQPFQQQHEINNYNSMCGRKSGRKKQYDYQHRLQQQPNRYGSVRGLSSIALTPGRSQKMQHPHRAWSESDGLDKYGGGLVQQIRNQQKPQLLPPPPVPYYCDAEAAESGFVQYVHKSPGDWWIRTKNKRRRKRCKNMKRKQSSKTNTTVIDRRRSSSAGANGCNITDDENSEDSDSGSNSDHEESNSDEQDSDGEFIGALAAAAAFGQDPEREWLRNAGDPVADWDRYNYDSDSSTEPVDDNMMEWTAEIMATDIRRKQPYQNCSKFSMSSRIVHDSFHCCDKKSPTPVLTNHFIHHQQNQKSVGHSQQFNRQLLLPQFRPQPLEPPPPPALSVAFTAVACPWWTVLEDVLRVNGKISEEQSSSNKTVTGLPLLTFD</sequence>
<feature type="compositionally biased region" description="Acidic residues" evidence="1">
    <location>
        <begin position="822"/>
        <end position="831"/>
    </location>
</feature>
<dbReference type="Proteomes" id="UP000475862">
    <property type="component" value="Unassembled WGS sequence"/>
</dbReference>
<dbReference type="InterPro" id="IPR019141">
    <property type="entry name" value="DUF2045"/>
</dbReference>
<evidence type="ECO:0000256" key="1">
    <source>
        <dbReference type="SAM" id="MobiDB-lite"/>
    </source>
</evidence>
<proteinExistence type="predicted"/>
<feature type="compositionally biased region" description="Acidic residues" evidence="1">
    <location>
        <begin position="464"/>
        <end position="480"/>
    </location>
</feature>
<feature type="region of interest" description="Disordered" evidence="1">
    <location>
        <begin position="781"/>
        <end position="848"/>
    </location>
</feature>
<feature type="region of interest" description="Disordered" evidence="1">
    <location>
        <begin position="1"/>
        <end position="24"/>
    </location>
</feature>
<gene>
    <name evidence="2" type="ORF">AGLY_012674</name>
</gene>
<dbReference type="Pfam" id="PF09741">
    <property type="entry name" value="DUF2045"/>
    <property type="match status" value="1"/>
</dbReference>
<dbReference type="PANTHER" id="PTHR21477:SF13">
    <property type="entry name" value="KIAA0930"/>
    <property type="match status" value="1"/>
</dbReference>
<feature type="compositionally biased region" description="Basic residues" evidence="1">
    <location>
        <begin position="135"/>
        <end position="147"/>
    </location>
</feature>
<dbReference type="AlphaFoldDB" id="A0A6G0T8B3"/>
<keyword evidence="3" id="KW-1185">Reference proteome</keyword>
<reference evidence="2 3" key="1">
    <citation type="submission" date="2019-08" db="EMBL/GenBank/DDBJ databases">
        <title>The genome of the soybean aphid Biotype 1, its phylome, world population structure and adaptation to the North American continent.</title>
        <authorList>
            <person name="Giordano R."/>
            <person name="Donthu R.K."/>
            <person name="Hernandez A.G."/>
            <person name="Wright C.L."/>
            <person name="Zimin A.V."/>
        </authorList>
    </citation>
    <scope>NUCLEOTIDE SEQUENCE [LARGE SCALE GENOMIC DNA]</scope>
    <source>
        <tissue evidence="2">Whole aphids</tissue>
    </source>
</reference>
<feature type="compositionally biased region" description="Basic residues" evidence="1">
    <location>
        <begin position="781"/>
        <end position="798"/>
    </location>
</feature>